<reference evidence="1 2" key="1">
    <citation type="submission" date="2007-05" db="EMBL/GenBank/DDBJ databases">
        <title>Complete genomic sequence of phage BcepNY3, a new member of the Burkholderia phage Bcep781 family.</title>
        <authorList>
            <person name="Summer E.J."/>
            <person name="Orchard R.C."/>
            <person name="Attenhofer K."/>
            <person name="Coffey A."/>
            <person name="Gill J.J."/>
            <person name="Gonzalez C.F."/>
            <person name="Young R."/>
        </authorList>
    </citation>
    <scope>NUCLEOTIDE SEQUENCE [LARGE SCALE GENOMIC DNA]</scope>
</reference>
<sequence length="101" mass="11011">MGKDKFIENANGILAAFRAALEQYGLDVTNMHTSGDLVLLASKYTAVYGKKLEPGVEPKFNFVDIALEQFNSQLTILLMRYAYAALPVTFTRVPAPPGVSA</sequence>
<keyword evidence="2" id="KW-1185">Reference proteome</keyword>
<gene>
    <name evidence="1" type="ORF">BcepNY3gene22</name>
</gene>
<organism evidence="1 2">
    <name type="scientific">Burkholderia phage BcepNY3</name>
    <dbReference type="NCBI Taxonomy" id="2881397"/>
    <lineage>
        <taxon>Viruses</taxon>
        <taxon>Duplodnaviria</taxon>
        <taxon>Heunggongvirae</taxon>
        <taxon>Uroviricota</taxon>
        <taxon>Caudoviricetes</taxon>
        <taxon>Naesvirus</taxon>
        <taxon>Naesvirus bcepNY3</taxon>
    </lineage>
</organism>
<evidence type="ECO:0000313" key="2">
    <source>
        <dbReference type="Proteomes" id="UP000001998"/>
    </source>
</evidence>
<dbReference type="EMBL" id="EF602154">
    <property type="protein sequence ID" value="ABR10557.1"/>
    <property type="molecule type" value="Genomic_DNA"/>
</dbReference>
<proteinExistence type="predicted"/>
<accession>A6N3D0</accession>
<dbReference type="KEGG" id="vg:5291049"/>
<dbReference type="RefSeq" id="YP_001294860.1">
    <property type="nucleotide sequence ID" value="NC_009604.1"/>
</dbReference>
<evidence type="ECO:0000313" key="1">
    <source>
        <dbReference type="EMBL" id="ABR10557.1"/>
    </source>
</evidence>
<protein>
    <submittedName>
        <fullName evidence="1">BcepNY3gp22</fullName>
    </submittedName>
</protein>
<name>A6N3D0_9CAUD</name>
<dbReference type="GeneID" id="5291049"/>
<dbReference type="Proteomes" id="UP000001998">
    <property type="component" value="Segment"/>
</dbReference>